<dbReference type="EMBL" id="JAGDFM010000199">
    <property type="protein sequence ID" value="KAG7382717.1"/>
    <property type="molecule type" value="Genomic_DNA"/>
</dbReference>
<evidence type="ECO:0000256" key="3">
    <source>
        <dbReference type="ARBA" id="ARBA00023157"/>
    </source>
</evidence>
<dbReference type="InterPro" id="IPR002350">
    <property type="entry name" value="Kazal_dom"/>
</dbReference>
<dbReference type="PROSITE" id="PS51465">
    <property type="entry name" value="KAZAL_2"/>
    <property type="match status" value="1"/>
</dbReference>
<keyword evidence="3" id="KW-1015">Disulfide bond</keyword>
<gene>
    <name evidence="6" type="ORF">PHYPSEUDO_004408</name>
</gene>
<keyword evidence="7" id="KW-1185">Reference proteome</keyword>
<keyword evidence="1" id="KW-0646">Protease inhibitor</keyword>
<feature type="domain" description="Kazal-like" evidence="5">
    <location>
        <begin position="46"/>
        <end position="98"/>
    </location>
</feature>
<dbReference type="Pfam" id="PF00050">
    <property type="entry name" value="Kazal_1"/>
    <property type="match status" value="1"/>
</dbReference>
<reference evidence="6" key="1">
    <citation type="submission" date="2021-02" db="EMBL/GenBank/DDBJ databases">
        <authorList>
            <person name="Palmer J.M."/>
        </authorList>
    </citation>
    <scope>NUCLEOTIDE SEQUENCE</scope>
    <source>
        <strain evidence="6">SCRP734</strain>
    </source>
</reference>
<dbReference type="OrthoDB" id="111352at2759"/>
<evidence type="ECO:0000256" key="1">
    <source>
        <dbReference type="ARBA" id="ARBA00022690"/>
    </source>
</evidence>
<dbReference type="GO" id="GO:0005576">
    <property type="term" value="C:extracellular region"/>
    <property type="evidence" value="ECO:0007669"/>
    <property type="project" value="TreeGrafter"/>
</dbReference>
<dbReference type="PANTHER" id="PTHR10913:SF45">
    <property type="entry name" value="FOLLISTATIN, ISOFORM A-RELATED"/>
    <property type="match status" value="1"/>
</dbReference>
<protein>
    <recommendedName>
        <fullName evidence="5">Kazal-like domain-containing protein</fullName>
    </recommendedName>
</protein>
<proteinExistence type="predicted"/>
<sequence>MKFPIAVVLAMAAILDTSEAADTITVDPPTSGSGSIAGSIGSARSASSAMNCNQVCSDDYDPVCGTDGVTYSNSCKLGITSCNNPEKAIAKKSDGPYN</sequence>
<dbReference type="CDD" id="cd00104">
    <property type="entry name" value="KAZAL_FS"/>
    <property type="match status" value="1"/>
</dbReference>
<comment type="caution">
    <text evidence="6">The sequence shown here is derived from an EMBL/GenBank/DDBJ whole genome shotgun (WGS) entry which is preliminary data.</text>
</comment>
<evidence type="ECO:0000313" key="6">
    <source>
        <dbReference type="EMBL" id="KAG7382717.1"/>
    </source>
</evidence>
<name>A0A8T1VN46_9STRA</name>
<organism evidence="6 7">
    <name type="scientific">Phytophthora pseudosyringae</name>
    <dbReference type="NCBI Taxonomy" id="221518"/>
    <lineage>
        <taxon>Eukaryota</taxon>
        <taxon>Sar</taxon>
        <taxon>Stramenopiles</taxon>
        <taxon>Oomycota</taxon>
        <taxon>Peronosporomycetes</taxon>
        <taxon>Peronosporales</taxon>
        <taxon>Peronosporaceae</taxon>
        <taxon>Phytophthora</taxon>
    </lineage>
</organism>
<keyword evidence="4" id="KW-0732">Signal</keyword>
<dbReference type="PANTHER" id="PTHR10913">
    <property type="entry name" value="FOLLISTATIN-RELATED"/>
    <property type="match status" value="1"/>
</dbReference>
<evidence type="ECO:0000256" key="2">
    <source>
        <dbReference type="ARBA" id="ARBA00022900"/>
    </source>
</evidence>
<dbReference type="Proteomes" id="UP000694044">
    <property type="component" value="Unassembled WGS sequence"/>
</dbReference>
<dbReference type="AlphaFoldDB" id="A0A8T1VN46"/>
<dbReference type="InterPro" id="IPR050653">
    <property type="entry name" value="Prot_Inhib_GrowthFact_Antg"/>
</dbReference>
<evidence type="ECO:0000256" key="4">
    <source>
        <dbReference type="SAM" id="SignalP"/>
    </source>
</evidence>
<keyword evidence="2" id="KW-0722">Serine protease inhibitor</keyword>
<accession>A0A8T1VN46</accession>
<dbReference type="SMART" id="SM00280">
    <property type="entry name" value="KAZAL"/>
    <property type="match status" value="1"/>
</dbReference>
<evidence type="ECO:0000259" key="5">
    <source>
        <dbReference type="PROSITE" id="PS51465"/>
    </source>
</evidence>
<feature type="chain" id="PRO_5035868781" description="Kazal-like domain-containing protein" evidence="4">
    <location>
        <begin position="21"/>
        <end position="98"/>
    </location>
</feature>
<evidence type="ECO:0000313" key="7">
    <source>
        <dbReference type="Proteomes" id="UP000694044"/>
    </source>
</evidence>
<feature type="signal peptide" evidence="4">
    <location>
        <begin position="1"/>
        <end position="20"/>
    </location>
</feature>